<reference evidence="1 4" key="2">
    <citation type="submission" date="2019-07" db="EMBL/GenBank/DDBJ databases">
        <title>Whole genome shotgun sequence of Halolactibacillus halophilus NBRC 100868.</title>
        <authorList>
            <person name="Hosoyama A."/>
            <person name="Uohara A."/>
            <person name="Ohji S."/>
            <person name="Ichikawa N."/>
        </authorList>
    </citation>
    <scope>NUCLEOTIDE SEQUENCE [LARGE SCALE GENOMIC DNA]</scope>
    <source>
        <strain evidence="1 4">NBRC 100868</strain>
    </source>
</reference>
<evidence type="ECO:0000313" key="2">
    <source>
        <dbReference type="EMBL" id="SFO91859.1"/>
    </source>
</evidence>
<dbReference type="Pfam" id="PF08761">
    <property type="entry name" value="dUTPase_2"/>
    <property type="match status" value="1"/>
</dbReference>
<sequence length="161" mass="19166">MELTSLFKRQKELDDYIEQKHDLTSRDLFEEKILALFVEISELANETRCFKFWSVKEPSPKHVILEEYVDGIHFLLSLGLTRDLTPAQAEPFEQETTTTSLFNQMYRAIDYFKDQQDVETYLIVFELYLKLARQLGFTDDDILTAYHEKNDVNFKRQDSNY</sequence>
<dbReference type="Proteomes" id="UP000242243">
    <property type="component" value="Unassembled WGS sequence"/>
</dbReference>
<dbReference type="Proteomes" id="UP000321547">
    <property type="component" value="Unassembled WGS sequence"/>
</dbReference>
<accession>A0A1I5L3G7</accession>
<dbReference type="InterPro" id="IPR014871">
    <property type="entry name" value="dUTPase/dCTP_pyrophosphatase"/>
</dbReference>
<proteinExistence type="predicted"/>
<organism evidence="2 3">
    <name type="scientific">Halolactibacillus halophilus</name>
    <dbReference type="NCBI Taxonomy" id="306540"/>
    <lineage>
        <taxon>Bacteria</taxon>
        <taxon>Bacillati</taxon>
        <taxon>Bacillota</taxon>
        <taxon>Bacilli</taxon>
        <taxon>Bacillales</taxon>
        <taxon>Bacillaceae</taxon>
        <taxon>Halolactibacillus</taxon>
    </lineage>
</organism>
<dbReference type="RefSeq" id="WP_089829418.1">
    <property type="nucleotide sequence ID" value="NZ_BJWI01000001.1"/>
</dbReference>
<evidence type="ECO:0000313" key="4">
    <source>
        <dbReference type="Proteomes" id="UP000321547"/>
    </source>
</evidence>
<evidence type="ECO:0000313" key="1">
    <source>
        <dbReference type="EMBL" id="GEM00635.1"/>
    </source>
</evidence>
<dbReference type="STRING" id="306540.SAMN05421839_101182"/>
<keyword evidence="4" id="KW-1185">Reference proteome</keyword>
<protein>
    <submittedName>
        <fullName evidence="2">Dimeric dUTPase, all-alpha-NTP-PPase (MazG) superfamily</fullName>
    </submittedName>
</protein>
<dbReference type="EMBL" id="BJWI01000001">
    <property type="protein sequence ID" value="GEM00635.1"/>
    <property type="molecule type" value="Genomic_DNA"/>
</dbReference>
<name>A0A1I5L3G7_9BACI</name>
<dbReference type="SUPFAM" id="SSF101386">
    <property type="entry name" value="all-alpha NTP pyrophosphatases"/>
    <property type="match status" value="1"/>
</dbReference>
<dbReference type="CDD" id="cd11527">
    <property type="entry name" value="NTP-PPase_dUTPase"/>
    <property type="match status" value="1"/>
</dbReference>
<dbReference type="OrthoDB" id="5506143at2"/>
<dbReference type="AlphaFoldDB" id="A0A1I5L3G7"/>
<dbReference type="PIRSF" id="PIRSF030140">
    <property type="entry name" value="UCP030140"/>
    <property type="match status" value="1"/>
</dbReference>
<gene>
    <name evidence="1" type="ORF">HHA03_01670</name>
    <name evidence="2" type="ORF">SAMN05421839_101182</name>
</gene>
<reference evidence="2 3" key="1">
    <citation type="submission" date="2016-10" db="EMBL/GenBank/DDBJ databases">
        <authorList>
            <person name="de Groot N.N."/>
        </authorList>
    </citation>
    <scope>NUCLEOTIDE SEQUENCE [LARGE SCALE GENOMIC DNA]</scope>
    <source>
        <strain evidence="2 3">DSM 17073</strain>
    </source>
</reference>
<dbReference type="Gene3D" id="1.10.4010.10">
    <property type="entry name" value="Type II deoxyuridine triphosphatase"/>
    <property type="match status" value="1"/>
</dbReference>
<evidence type="ECO:0000313" key="3">
    <source>
        <dbReference type="Proteomes" id="UP000242243"/>
    </source>
</evidence>
<dbReference type="InterPro" id="IPR016947">
    <property type="entry name" value="UCP030140"/>
</dbReference>
<dbReference type="EMBL" id="FOXC01000001">
    <property type="protein sequence ID" value="SFO91859.1"/>
    <property type="molecule type" value="Genomic_DNA"/>
</dbReference>